<reference evidence="2 3" key="1">
    <citation type="journal article" date="2015" name="Nature">
        <title>rRNA introns, odd ribosomes, and small enigmatic genomes across a large radiation of phyla.</title>
        <authorList>
            <person name="Brown C.T."/>
            <person name="Hug L.A."/>
            <person name="Thomas B.C."/>
            <person name="Sharon I."/>
            <person name="Castelle C.J."/>
            <person name="Singh A."/>
            <person name="Wilkins M.J."/>
            <person name="Williams K.H."/>
            <person name="Banfield J.F."/>
        </authorList>
    </citation>
    <scope>NUCLEOTIDE SEQUENCE [LARGE SCALE GENOMIC DNA]</scope>
</reference>
<dbReference type="Gene3D" id="2.60.120.10">
    <property type="entry name" value="Jelly Rolls"/>
    <property type="match status" value="1"/>
</dbReference>
<dbReference type="Pfam" id="PF00908">
    <property type="entry name" value="dTDP_sugar_isom"/>
    <property type="match status" value="1"/>
</dbReference>
<evidence type="ECO:0000256" key="1">
    <source>
        <dbReference type="PIRSR" id="PIRSR600888-3"/>
    </source>
</evidence>
<accession>A0A0G0EGX4</accession>
<dbReference type="GO" id="GO:0019305">
    <property type="term" value="P:dTDP-rhamnose biosynthetic process"/>
    <property type="evidence" value="ECO:0007669"/>
    <property type="project" value="TreeGrafter"/>
</dbReference>
<dbReference type="AlphaFoldDB" id="A0A0G0EGX4"/>
<dbReference type="SUPFAM" id="SSF51182">
    <property type="entry name" value="RmlC-like cupins"/>
    <property type="match status" value="1"/>
</dbReference>
<sequence>MCHFERSEKSNFIRFVFVQDYSKKKVIKDVKVVEIKKWSGEDGTFEELVRLNENGNFEEFPDFKVRQINRSKILPGGVKAWHIHFNQEDIWYVSPDDHMIMGLWDLRNDSDTKDVKMRVVLGAGTTKLIYVPRGVAHGVVNVSKRPGIIIYFVNQQFNFTDPDERRLKWDAAGEEFWMAEKG</sequence>
<dbReference type="InterPro" id="IPR011051">
    <property type="entry name" value="RmlC_Cupin_sf"/>
</dbReference>
<evidence type="ECO:0000313" key="2">
    <source>
        <dbReference type="EMBL" id="KKP74470.1"/>
    </source>
</evidence>
<dbReference type="InterPro" id="IPR000888">
    <property type="entry name" value="RmlC-like"/>
</dbReference>
<organism evidence="2 3">
    <name type="scientific">Candidatus Roizmanbacteria bacterium GW2011_GWA2_35_19</name>
    <dbReference type="NCBI Taxonomy" id="1618478"/>
    <lineage>
        <taxon>Bacteria</taxon>
        <taxon>Candidatus Roizmaniibacteriota</taxon>
    </lineage>
</organism>
<dbReference type="STRING" id="1618478.UR68_C0001G0070"/>
<protein>
    <recommendedName>
        <fullName evidence="4">dTDP-4-dehydrorhamnose 3,5-epimerase</fullName>
    </recommendedName>
</protein>
<comment type="caution">
    <text evidence="2">The sequence shown here is derived from an EMBL/GenBank/DDBJ whole genome shotgun (WGS) entry which is preliminary data.</text>
</comment>
<evidence type="ECO:0000313" key="3">
    <source>
        <dbReference type="Proteomes" id="UP000034457"/>
    </source>
</evidence>
<dbReference type="PANTHER" id="PTHR21047">
    <property type="entry name" value="DTDP-6-DEOXY-D-GLUCOSE-3,5 EPIMERASE"/>
    <property type="match status" value="1"/>
</dbReference>
<dbReference type="GO" id="GO:0008830">
    <property type="term" value="F:dTDP-4-dehydrorhamnose 3,5-epimerase activity"/>
    <property type="evidence" value="ECO:0007669"/>
    <property type="project" value="InterPro"/>
</dbReference>
<dbReference type="GO" id="GO:0005829">
    <property type="term" value="C:cytosol"/>
    <property type="evidence" value="ECO:0007669"/>
    <property type="project" value="TreeGrafter"/>
</dbReference>
<dbReference type="CDD" id="cd02208">
    <property type="entry name" value="cupin_RmlC-like"/>
    <property type="match status" value="1"/>
</dbReference>
<dbReference type="PANTHER" id="PTHR21047:SF2">
    <property type="entry name" value="THYMIDINE DIPHOSPHO-4-KETO-RHAMNOSE 3,5-EPIMERASE"/>
    <property type="match status" value="1"/>
</dbReference>
<name>A0A0G0EGX4_9BACT</name>
<dbReference type="Proteomes" id="UP000034457">
    <property type="component" value="Unassembled WGS sequence"/>
</dbReference>
<feature type="site" description="Participates in a stacking interaction with the thymidine ring of dTDP-4-oxo-6-deoxyglucose" evidence="1">
    <location>
        <position position="157"/>
    </location>
</feature>
<proteinExistence type="predicted"/>
<evidence type="ECO:0008006" key="4">
    <source>
        <dbReference type="Google" id="ProtNLM"/>
    </source>
</evidence>
<dbReference type="EMBL" id="LBQC01000001">
    <property type="protein sequence ID" value="KKP74470.1"/>
    <property type="molecule type" value="Genomic_DNA"/>
</dbReference>
<dbReference type="InterPro" id="IPR014710">
    <property type="entry name" value="RmlC-like_jellyroll"/>
</dbReference>
<gene>
    <name evidence="2" type="ORF">UR68_C0001G0070</name>
</gene>
<dbReference type="GO" id="GO:0000271">
    <property type="term" value="P:polysaccharide biosynthetic process"/>
    <property type="evidence" value="ECO:0007669"/>
    <property type="project" value="TreeGrafter"/>
</dbReference>